<keyword evidence="2" id="KW-1003">Cell membrane</keyword>
<sequence length="361" mass="37806">MVDTRRLSYLYALVAAFLFGSGAPVAKLFLGDVPPVTLAALFYLGSGLALAVFLAVCRLCGRDRHGAEAPLGRADLPWLAGVVLFGGFLAPVTLMCSLASTPAATAALLLNFEAVATAAIAAFLFAEAVGKRTWAALGLITASCAILSWEGNGAAGFSVAAVGVLLAATFWGMDNNLARNLSARDPLAIVTVKGLCAGTLSLLVATLIAEPLPPPTTCLAAMAVGCISYGGLTSILFILSLRAVGTARTGSIVAIAPFFGVAASFLLYAAPIDPAFYLALPVMALGAWFLVTERHAHLHRHPAGVHEHRHRHDDLHHDGHPHPPGTPPLDAGGCHSHPHAHQEIVHDHPHLPDIHHRHRHP</sequence>
<dbReference type="AlphaFoldDB" id="A0A8A3S5U7"/>
<evidence type="ECO:0000256" key="5">
    <source>
        <dbReference type="ARBA" id="ARBA00023136"/>
    </source>
</evidence>
<evidence type="ECO:0000313" key="9">
    <source>
        <dbReference type="EMBL" id="QSZ67518.1"/>
    </source>
</evidence>
<dbReference type="InterPro" id="IPR051258">
    <property type="entry name" value="Diverse_Substrate_Transporter"/>
</dbReference>
<evidence type="ECO:0000256" key="6">
    <source>
        <dbReference type="SAM" id="MobiDB-lite"/>
    </source>
</evidence>
<dbReference type="Pfam" id="PF00892">
    <property type="entry name" value="EamA"/>
    <property type="match status" value="2"/>
</dbReference>
<dbReference type="KEGG" id="maqe:RJ40_08375"/>
<dbReference type="SUPFAM" id="SSF103481">
    <property type="entry name" value="Multidrug resistance efflux transporter EmrE"/>
    <property type="match status" value="1"/>
</dbReference>
<dbReference type="PANTHER" id="PTHR42920:SF11">
    <property type="entry name" value="INNER MEMBRANE PROTEIN YTFF"/>
    <property type="match status" value="1"/>
</dbReference>
<feature type="compositionally biased region" description="Basic residues" evidence="6">
    <location>
        <begin position="302"/>
        <end position="311"/>
    </location>
</feature>
<keyword evidence="5 7" id="KW-0472">Membrane</keyword>
<dbReference type="Proteomes" id="UP001042704">
    <property type="component" value="Chromosome"/>
</dbReference>
<dbReference type="InterPro" id="IPR037185">
    <property type="entry name" value="EmrE-like"/>
</dbReference>
<feature type="transmembrane region" description="Helical" evidence="7">
    <location>
        <begin position="106"/>
        <end position="126"/>
    </location>
</feature>
<dbReference type="PANTHER" id="PTHR42920">
    <property type="entry name" value="OS03G0707200 PROTEIN-RELATED"/>
    <property type="match status" value="1"/>
</dbReference>
<feature type="transmembrane region" description="Helical" evidence="7">
    <location>
        <begin position="7"/>
        <end position="30"/>
    </location>
</feature>
<evidence type="ECO:0000256" key="2">
    <source>
        <dbReference type="ARBA" id="ARBA00022475"/>
    </source>
</evidence>
<evidence type="ECO:0000259" key="8">
    <source>
        <dbReference type="Pfam" id="PF00892"/>
    </source>
</evidence>
<feature type="transmembrane region" description="Helical" evidence="7">
    <location>
        <begin position="251"/>
        <end position="269"/>
    </location>
</feature>
<dbReference type="InterPro" id="IPR000620">
    <property type="entry name" value="EamA_dom"/>
</dbReference>
<dbReference type="RefSeq" id="WP_265580416.1">
    <property type="nucleotide sequence ID" value="NZ_CP036172.1"/>
</dbReference>
<evidence type="ECO:0000313" key="10">
    <source>
        <dbReference type="Proteomes" id="UP001042704"/>
    </source>
</evidence>
<comment type="subcellular location">
    <subcellularLocation>
        <location evidence="1">Cell membrane</location>
        <topology evidence="1">Multi-pass membrane protein</topology>
    </subcellularLocation>
</comment>
<keyword evidence="4 7" id="KW-1133">Transmembrane helix</keyword>
<keyword evidence="10" id="KW-1185">Reference proteome</keyword>
<evidence type="ECO:0000256" key="1">
    <source>
        <dbReference type="ARBA" id="ARBA00004651"/>
    </source>
</evidence>
<name>A0A8A3S5U7_9EURY</name>
<organism evidence="9 10">
    <name type="scientific">Methanofollis aquaemaris</name>
    <dbReference type="NCBI Taxonomy" id="126734"/>
    <lineage>
        <taxon>Archaea</taxon>
        <taxon>Methanobacteriati</taxon>
        <taxon>Methanobacteriota</taxon>
        <taxon>Stenosarchaea group</taxon>
        <taxon>Methanomicrobia</taxon>
        <taxon>Methanomicrobiales</taxon>
        <taxon>Methanomicrobiaceae</taxon>
        <taxon>Methanofollis</taxon>
    </lineage>
</organism>
<feature type="transmembrane region" description="Helical" evidence="7">
    <location>
        <begin position="155"/>
        <end position="174"/>
    </location>
</feature>
<evidence type="ECO:0000256" key="3">
    <source>
        <dbReference type="ARBA" id="ARBA00022692"/>
    </source>
</evidence>
<feature type="transmembrane region" description="Helical" evidence="7">
    <location>
        <begin position="220"/>
        <end position="239"/>
    </location>
</feature>
<dbReference type="GO" id="GO:0005886">
    <property type="term" value="C:plasma membrane"/>
    <property type="evidence" value="ECO:0007669"/>
    <property type="project" value="UniProtKB-SubCell"/>
</dbReference>
<feature type="domain" description="EamA" evidence="8">
    <location>
        <begin position="161"/>
        <end position="291"/>
    </location>
</feature>
<dbReference type="GeneID" id="76424375"/>
<evidence type="ECO:0000256" key="7">
    <source>
        <dbReference type="SAM" id="Phobius"/>
    </source>
</evidence>
<feature type="transmembrane region" description="Helical" evidence="7">
    <location>
        <begin position="133"/>
        <end position="149"/>
    </location>
</feature>
<reference evidence="9" key="1">
    <citation type="journal article" date="2001" name="Int. J. Syst. Evol. Microbiol.">
        <title>Methanofollis aquaemaris sp. nov., a methanogen isolated from an aquaculture fish pond.</title>
        <authorList>
            <person name="Lai M.C."/>
            <person name="Chen S.C."/>
        </authorList>
    </citation>
    <scope>NUCLEOTIDE SEQUENCE</scope>
    <source>
        <strain evidence="9">N2F9704</strain>
    </source>
</reference>
<evidence type="ECO:0000256" key="4">
    <source>
        <dbReference type="ARBA" id="ARBA00022989"/>
    </source>
</evidence>
<gene>
    <name evidence="9" type="ORF">RJ40_08375</name>
</gene>
<protein>
    <submittedName>
        <fullName evidence="9">DMT family transporter</fullName>
    </submittedName>
</protein>
<feature type="transmembrane region" description="Helical" evidence="7">
    <location>
        <begin position="36"/>
        <end position="57"/>
    </location>
</feature>
<feature type="region of interest" description="Disordered" evidence="6">
    <location>
        <begin position="302"/>
        <end position="339"/>
    </location>
</feature>
<feature type="domain" description="EamA" evidence="8">
    <location>
        <begin position="8"/>
        <end position="148"/>
    </location>
</feature>
<feature type="compositionally biased region" description="Basic and acidic residues" evidence="6">
    <location>
        <begin position="312"/>
        <end position="321"/>
    </location>
</feature>
<keyword evidence="3 7" id="KW-0812">Transmembrane</keyword>
<feature type="transmembrane region" description="Helical" evidence="7">
    <location>
        <begin position="275"/>
        <end position="291"/>
    </location>
</feature>
<dbReference type="EMBL" id="CP036172">
    <property type="protein sequence ID" value="QSZ67518.1"/>
    <property type="molecule type" value="Genomic_DNA"/>
</dbReference>
<reference evidence="9" key="2">
    <citation type="submission" date="2019-02" db="EMBL/GenBank/DDBJ databases">
        <authorList>
            <person name="Chen S.-C."/>
            <person name="Chien H.-H."/>
            <person name="Lai M.-C."/>
        </authorList>
    </citation>
    <scope>NUCLEOTIDE SEQUENCE</scope>
    <source>
        <strain evidence="9">N2F9704</strain>
    </source>
</reference>
<feature type="transmembrane region" description="Helical" evidence="7">
    <location>
        <begin position="186"/>
        <end position="208"/>
    </location>
</feature>
<accession>A0A8A3S5U7</accession>
<proteinExistence type="predicted"/>
<feature type="transmembrane region" description="Helical" evidence="7">
    <location>
        <begin position="78"/>
        <end position="100"/>
    </location>
</feature>